<organism evidence="5 6">
    <name type="scientific">Streptomyces sannanensis</name>
    <dbReference type="NCBI Taxonomy" id="285536"/>
    <lineage>
        <taxon>Bacteria</taxon>
        <taxon>Bacillati</taxon>
        <taxon>Actinomycetota</taxon>
        <taxon>Actinomycetes</taxon>
        <taxon>Kitasatosporales</taxon>
        <taxon>Streptomycetaceae</taxon>
        <taxon>Streptomyces</taxon>
    </lineage>
</organism>
<evidence type="ECO:0000259" key="4">
    <source>
        <dbReference type="Pfam" id="PF10145"/>
    </source>
</evidence>
<evidence type="ECO:0000313" key="5">
    <source>
        <dbReference type="EMBL" id="GAA3371187.1"/>
    </source>
</evidence>
<feature type="coiled-coil region" evidence="2">
    <location>
        <begin position="64"/>
        <end position="91"/>
    </location>
</feature>
<evidence type="ECO:0000256" key="3">
    <source>
        <dbReference type="SAM" id="Phobius"/>
    </source>
</evidence>
<evidence type="ECO:0000256" key="2">
    <source>
        <dbReference type="SAM" id="Coils"/>
    </source>
</evidence>
<dbReference type="NCBIfam" id="TIGR01760">
    <property type="entry name" value="tape_meas_TP901"/>
    <property type="match status" value="1"/>
</dbReference>
<keyword evidence="3" id="KW-1133">Transmembrane helix</keyword>
<keyword evidence="3" id="KW-0812">Transmembrane</keyword>
<proteinExistence type="predicted"/>
<keyword evidence="3" id="KW-0472">Membrane</keyword>
<feature type="coiled-coil region" evidence="2">
    <location>
        <begin position="187"/>
        <end position="232"/>
    </location>
</feature>
<reference evidence="6" key="1">
    <citation type="journal article" date="2019" name="Int. J. Syst. Evol. Microbiol.">
        <title>The Global Catalogue of Microorganisms (GCM) 10K type strain sequencing project: providing services to taxonomists for standard genome sequencing and annotation.</title>
        <authorList>
            <consortium name="The Broad Institute Genomics Platform"/>
            <consortium name="The Broad Institute Genome Sequencing Center for Infectious Disease"/>
            <person name="Wu L."/>
            <person name="Ma J."/>
        </authorList>
    </citation>
    <scope>NUCLEOTIDE SEQUENCE [LARGE SCALE GENOMIC DNA]</scope>
    <source>
        <strain evidence="6">JCM 9651</strain>
    </source>
</reference>
<gene>
    <name evidence="5" type="ORF">GCM10020367_20840</name>
</gene>
<dbReference type="PANTHER" id="PTHR37813">
    <property type="entry name" value="FELS-2 PROPHAGE PROTEIN"/>
    <property type="match status" value="1"/>
</dbReference>
<feature type="transmembrane region" description="Helical" evidence="3">
    <location>
        <begin position="612"/>
        <end position="642"/>
    </location>
</feature>
<dbReference type="RefSeq" id="WP_345035999.1">
    <property type="nucleotide sequence ID" value="NZ_BAAAYL010000001.1"/>
</dbReference>
<keyword evidence="6" id="KW-1185">Reference proteome</keyword>
<accession>A0ABP6S9E6</accession>
<protein>
    <recommendedName>
        <fullName evidence="4">Phage tail tape measure protein domain-containing protein</fullName>
    </recommendedName>
</protein>
<keyword evidence="2" id="KW-0175">Coiled coil</keyword>
<dbReference type="InterPro" id="IPR010090">
    <property type="entry name" value="Phage_tape_meas"/>
</dbReference>
<dbReference type="EMBL" id="BAAAYL010000001">
    <property type="protein sequence ID" value="GAA3371187.1"/>
    <property type="molecule type" value="Genomic_DNA"/>
</dbReference>
<dbReference type="Pfam" id="PF10145">
    <property type="entry name" value="PhageMin_Tail"/>
    <property type="match status" value="1"/>
</dbReference>
<comment type="caution">
    <text evidence="5">The sequence shown here is derived from an EMBL/GenBank/DDBJ whole genome shotgun (WGS) entry which is preliminary data.</text>
</comment>
<keyword evidence="1" id="KW-1188">Viral release from host cell</keyword>
<name>A0ABP6S9E6_9ACTN</name>
<feature type="domain" description="Phage tail tape measure protein" evidence="4">
    <location>
        <begin position="282"/>
        <end position="471"/>
    </location>
</feature>
<dbReference type="PANTHER" id="PTHR37813:SF1">
    <property type="entry name" value="FELS-2 PROPHAGE PROTEIN"/>
    <property type="match status" value="1"/>
</dbReference>
<evidence type="ECO:0000256" key="1">
    <source>
        <dbReference type="ARBA" id="ARBA00022612"/>
    </source>
</evidence>
<feature type="transmembrane region" description="Helical" evidence="3">
    <location>
        <begin position="572"/>
        <end position="591"/>
    </location>
</feature>
<dbReference type="Proteomes" id="UP001499990">
    <property type="component" value="Unassembled WGS sequence"/>
</dbReference>
<evidence type="ECO:0000313" key="6">
    <source>
        <dbReference type="Proteomes" id="UP001499990"/>
    </source>
</evidence>
<sequence length="1605" mass="167392">MASGYNLYVNLMANTGPLAAGLRQSAGQLRAFDGQLAGTAGRLGQMQAATQRLAAAQQTASAQMVAAQGRVARATQQAAAAQQAVTRIQRAQQIATTLTARAQAAQATAATSAAAAHANAARMTAAAQAAQARGATNAAAAAQRAARAQAISGQYTQGTAAAQLRAAAATDAAARATRLAARTSTGLADAEARAASAVAARNDAQQRATRTAATTARTVRRAEEEVAAARQASAARSAQAGVALAAVLGLGVANAIALEREMANVMTISQQITGDNVASFTDQIVRLSTELPQTAEQLAQGLYQIVSTGFDGAQAMSILEVAAQGAAAGLTTSETSARALLGVLKAYGVPASQASDVMDTMFQTVNLGVISFEELAQQLGDVVPMAAAAGVEFDDLSSALAAITLAGIPAAESATALNMLMTRLMKPTAELREAIKGLGYESTASAVQQDGLYVVINKLNGVTKGSAEAITGMFKDIRAVRAVLALAAADGKNYADTYRGIANEVERAGATQRAYEIQMDTTSGQWQLFANQARALGIDLGRALLPALKAVGEVMNVVAGALNDLPGPMKSLIGWTTALGAAALLMRAAFIKVGAQLTTFRTQLAAARSGGAVLPAVLSGAGLAVSGLTALLAVGTLGYAAYSASKQKAKDATEELVAALKAEREEGESGAGIRKLTEQLTGGNFAEYMKAIGADVDEAVEAITSGGAQLDALYAKADQLNRQGLGLVPGLSPDEKERALSDARNARNVLKERRKIWSDAVKQEAAIAEQMAIVDAKIREQQSVMGGAWNLDMLLPKDKKGAPQYTKEMEALAKAVGDAVDPSRAFKDAQSAAGEAMRKAGKDADDAKVSLRGYMEELRKQVESQRDFQKNLSELALAGYSPLVDHFADLGVESAPMLAELVTDLKKGKTQIADEMQAIVQEDAARSTEAYRLGLEQLPAIAARYGDETARAWAEASETNDPSKFAKITQQMALLDIGRAVKQSSHEARDEFDRGMDLIAQVAQRKGKDAALVLKKALLDGDVQGAMTQLQAVWGADTPISAPDLSQVVAAFQTAGQQANTEWSGMLDLIAQVAREKGSAAASALTSALLSGDMQAVEAQLNAIGVSVNNIPGSKSITVSVTANQPPPIVVPIYFKRTGWDKDANGTPDSIQRPQANGSVLDFFASGGIRRREHHVAQIARPGDWRVWAEPETGGESYIPLAPSKRTRSRAIAEETVRRLGGQGIRWYADGGLTGWNYEAPSLFSLSGLASDSKDKKGKFSLAAFGKNLDKAVKKARQWRKDLDTVARRAGQDVADALADMGEDGIELTRKMATGSSKYIKAMAADLRALAEASKASLGSYTSQLKAAVKDQQAFEQNLARLAASGYGDLAKMLAEQGDADAEDLAAEAVKNKSKAKAANEAAKSANKVLPDSDLPDLVAIISAVKNSKTGIHEVAEATKLDEDHIIEIANLAYARIKSALGTKGTKFLADLAKANKGLAYASGGILTPGIYATSNGLVRFAEPETQGEAFIPLGGAKRSSATAVLEDVARRFGYRLTPAGTSPARVVDARPAGAVQVVVVREQPAALVGSMPVTVNGAADQTTADSVGTEIMRRLRNAQRGGRI</sequence>